<dbReference type="SUPFAM" id="SSF49503">
    <property type="entry name" value="Cupredoxins"/>
    <property type="match status" value="1"/>
</dbReference>
<dbReference type="InterPro" id="IPR008972">
    <property type="entry name" value="Cupredoxin"/>
</dbReference>
<proteinExistence type="predicted"/>
<dbReference type="Gene3D" id="2.60.40.420">
    <property type="entry name" value="Cupredoxins - blue copper proteins"/>
    <property type="match status" value="1"/>
</dbReference>
<evidence type="ECO:0000313" key="2">
    <source>
        <dbReference type="EMBL" id="CAB4604332.1"/>
    </source>
</evidence>
<protein>
    <submittedName>
        <fullName evidence="2">Unannotated protein</fullName>
    </submittedName>
</protein>
<evidence type="ECO:0000256" key="1">
    <source>
        <dbReference type="SAM" id="MobiDB-lite"/>
    </source>
</evidence>
<dbReference type="PROSITE" id="PS51257">
    <property type="entry name" value="PROKAR_LIPOPROTEIN"/>
    <property type="match status" value="1"/>
</dbReference>
<reference evidence="2" key="1">
    <citation type="submission" date="2020-05" db="EMBL/GenBank/DDBJ databases">
        <authorList>
            <person name="Chiriac C."/>
            <person name="Salcher M."/>
            <person name="Ghai R."/>
            <person name="Kavagutti S V."/>
        </authorList>
    </citation>
    <scope>NUCLEOTIDE SEQUENCE</scope>
</reference>
<organism evidence="2">
    <name type="scientific">freshwater metagenome</name>
    <dbReference type="NCBI Taxonomy" id="449393"/>
    <lineage>
        <taxon>unclassified sequences</taxon>
        <taxon>metagenomes</taxon>
        <taxon>ecological metagenomes</taxon>
    </lineage>
</organism>
<dbReference type="EMBL" id="CAEZUN010000104">
    <property type="protein sequence ID" value="CAB4604332.1"/>
    <property type="molecule type" value="Genomic_DNA"/>
</dbReference>
<feature type="region of interest" description="Disordered" evidence="1">
    <location>
        <begin position="25"/>
        <end position="50"/>
    </location>
</feature>
<dbReference type="AlphaFoldDB" id="A0A6J6GSH3"/>
<name>A0A6J6GSH3_9ZZZZ</name>
<gene>
    <name evidence="2" type="ORF">UFOPK1826_00900</name>
</gene>
<sequence length="141" mass="14782">MTSHKIFIRSVVATCLLLGAVGCSSSTSDSGDDAQSEATSEVTSDETSATAADEVVEISVIIGQTSGSAVAYQATLGSTVRLKILNPDADDEFHLHGYDLESGVTPAGQEAIIEFTADKLGTFDLESHVTSEWILTLVVEE</sequence>
<accession>A0A6J6GSH3</accession>
<feature type="compositionally biased region" description="Polar residues" evidence="1">
    <location>
        <begin position="37"/>
        <end position="50"/>
    </location>
</feature>